<sequence length="240" mass="24865">MTDEHEHEQAHAGESPRDEALRERLRAADPAASLPAADPDRVARLLEDTMTDQLTDESRTDGTRNRSRLTWLVAAAAVVLIAGGLAFVFLGGGDDEPDVAGGDPTPSATTGSSSAASAAPTSTLTLGFDESAASGRCVAPDSAAALQVLEGQQLAFDGTVESVSGTRVTLVPQRFYAGDEVDRVVVEAPGAQLRALLAAVRFQEDGRYLVSASDGRVTLCGLSGAYDDALAAQYEKAFGG</sequence>
<feature type="compositionally biased region" description="Basic and acidic residues" evidence="1">
    <location>
        <begin position="1"/>
        <end position="27"/>
    </location>
</feature>
<keyword evidence="2" id="KW-0812">Transmembrane</keyword>
<feature type="region of interest" description="Disordered" evidence="1">
    <location>
        <begin position="1"/>
        <end position="41"/>
    </location>
</feature>
<evidence type="ECO:0000313" key="3">
    <source>
        <dbReference type="EMBL" id="GAA5142954.1"/>
    </source>
</evidence>
<dbReference type="EMBL" id="BAABKG010000001">
    <property type="protein sequence ID" value="GAA5142954.1"/>
    <property type="molecule type" value="Genomic_DNA"/>
</dbReference>
<evidence type="ECO:0000256" key="2">
    <source>
        <dbReference type="SAM" id="Phobius"/>
    </source>
</evidence>
<gene>
    <name evidence="3" type="ORF">GCM10023340_07280</name>
</gene>
<organism evidence="3 4">
    <name type="scientific">Nocardioides marinquilinus</name>
    <dbReference type="NCBI Taxonomy" id="1210400"/>
    <lineage>
        <taxon>Bacteria</taxon>
        <taxon>Bacillati</taxon>
        <taxon>Actinomycetota</taxon>
        <taxon>Actinomycetes</taxon>
        <taxon>Propionibacteriales</taxon>
        <taxon>Nocardioidaceae</taxon>
        <taxon>Nocardioides</taxon>
    </lineage>
</organism>
<feature type="region of interest" description="Disordered" evidence="1">
    <location>
        <begin position="97"/>
        <end position="121"/>
    </location>
</feature>
<protein>
    <submittedName>
        <fullName evidence="3">Uncharacterized protein</fullName>
    </submittedName>
</protein>
<reference evidence="4" key="1">
    <citation type="journal article" date="2019" name="Int. J. Syst. Evol. Microbiol.">
        <title>The Global Catalogue of Microorganisms (GCM) 10K type strain sequencing project: providing services to taxonomists for standard genome sequencing and annotation.</title>
        <authorList>
            <consortium name="The Broad Institute Genomics Platform"/>
            <consortium name="The Broad Institute Genome Sequencing Center for Infectious Disease"/>
            <person name="Wu L."/>
            <person name="Ma J."/>
        </authorList>
    </citation>
    <scope>NUCLEOTIDE SEQUENCE [LARGE SCALE GENOMIC DNA]</scope>
    <source>
        <strain evidence="4">JCM 18459</strain>
    </source>
</reference>
<name>A0ABP9PB88_9ACTN</name>
<evidence type="ECO:0000256" key="1">
    <source>
        <dbReference type="SAM" id="MobiDB-lite"/>
    </source>
</evidence>
<feature type="transmembrane region" description="Helical" evidence="2">
    <location>
        <begin position="69"/>
        <end position="90"/>
    </location>
</feature>
<dbReference type="RefSeq" id="WP_345454617.1">
    <property type="nucleotide sequence ID" value="NZ_BAABKG010000001.1"/>
</dbReference>
<proteinExistence type="predicted"/>
<feature type="compositionally biased region" description="Low complexity" evidence="1">
    <location>
        <begin position="28"/>
        <end position="37"/>
    </location>
</feature>
<feature type="compositionally biased region" description="Low complexity" evidence="1">
    <location>
        <begin position="100"/>
        <end position="121"/>
    </location>
</feature>
<comment type="caution">
    <text evidence="3">The sequence shown here is derived from an EMBL/GenBank/DDBJ whole genome shotgun (WGS) entry which is preliminary data.</text>
</comment>
<accession>A0ABP9PB88</accession>
<dbReference type="Proteomes" id="UP001500221">
    <property type="component" value="Unassembled WGS sequence"/>
</dbReference>
<evidence type="ECO:0000313" key="4">
    <source>
        <dbReference type="Proteomes" id="UP001500221"/>
    </source>
</evidence>
<keyword evidence="4" id="KW-1185">Reference proteome</keyword>
<keyword evidence="2" id="KW-0472">Membrane</keyword>
<keyword evidence="2" id="KW-1133">Transmembrane helix</keyword>